<keyword evidence="2" id="KW-1185">Reference proteome</keyword>
<dbReference type="Proteomes" id="UP000789525">
    <property type="component" value="Unassembled WGS sequence"/>
</dbReference>
<name>A0ACA9K7I9_9GLOM</name>
<dbReference type="EMBL" id="CAJVPT010001122">
    <property type="protein sequence ID" value="CAG8457127.1"/>
    <property type="molecule type" value="Genomic_DNA"/>
</dbReference>
<reference evidence="1" key="1">
    <citation type="submission" date="2021-06" db="EMBL/GenBank/DDBJ databases">
        <authorList>
            <person name="Kallberg Y."/>
            <person name="Tangrot J."/>
            <person name="Rosling A."/>
        </authorList>
    </citation>
    <scope>NUCLEOTIDE SEQUENCE</scope>
    <source>
        <strain evidence="1">CL356</strain>
    </source>
</reference>
<comment type="caution">
    <text evidence="1">The sequence shown here is derived from an EMBL/GenBank/DDBJ whole genome shotgun (WGS) entry which is preliminary data.</text>
</comment>
<gene>
    <name evidence="1" type="ORF">ACOLOM_LOCUS1010</name>
</gene>
<organism evidence="1 2">
    <name type="scientific">Acaulospora colombiana</name>
    <dbReference type="NCBI Taxonomy" id="27376"/>
    <lineage>
        <taxon>Eukaryota</taxon>
        <taxon>Fungi</taxon>
        <taxon>Fungi incertae sedis</taxon>
        <taxon>Mucoromycota</taxon>
        <taxon>Glomeromycotina</taxon>
        <taxon>Glomeromycetes</taxon>
        <taxon>Diversisporales</taxon>
        <taxon>Acaulosporaceae</taxon>
        <taxon>Acaulospora</taxon>
    </lineage>
</organism>
<evidence type="ECO:0000313" key="2">
    <source>
        <dbReference type="Proteomes" id="UP000789525"/>
    </source>
</evidence>
<evidence type="ECO:0000313" key="1">
    <source>
        <dbReference type="EMBL" id="CAG8457127.1"/>
    </source>
</evidence>
<proteinExistence type="predicted"/>
<accession>A0ACA9K7I9</accession>
<sequence>MNRSKETEEVSKKFEGTSAEKYEFLREFSSKYGYNGKIDSIRENEYPQLKGAVYLDHSGATTYAKSILTSFHNDLTRNLFGNPHSHNPSSMLTSHRVEQVRLRVLKHFDASPEDYQVIFTQNATAAIKVVAQCNFSGQRFPLSWANQVKRKLNTKNSKYLVLLDAAAYLTSSTLSLADKDKSPDFVAMSFYKIFGFPTGLGALLVKTELEPMLKKRYFGGGTITAVAYDRQWQKFRSDLSERYEDGTINFLDIISLHHAFTVTERIYTSFQYIKPHVTTLITYLDRRMRAFRHWNGMPVCVVHADHDYSDNVKQGPVYNFNVRKVDGNWVPYGEIENLASANGIHLRSGGLCNPGCVARWINLSAEEVIRNYQHGKICGDDQYIFNNKITGAVRISLGAMTTIDDIFKWLHFFETYYVESVAPESATEKAVQFYSQGAYNSSQTNLQIKTSTKKKRMSISSPNLILQLQEDMKKTRPPHQKEKLLGERRRVIKALLSVKGFDTHD</sequence>
<protein>
    <submittedName>
        <fullName evidence="1">2804_t:CDS:1</fullName>
    </submittedName>
</protein>